<dbReference type="EMBL" id="FSRA01000001">
    <property type="protein sequence ID" value="SIN69220.1"/>
    <property type="molecule type" value="Genomic_DNA"/>
</dbReference>
<evidence type="ECO:0000313" key="3">
    <source>
        <dbReference type="Proteomes" id="UP000185003"/>
    </source>
</evidence>
<gene>
    <name evidence="2" type="ORF">SAMN04488055_0670</name>
</gene>
<dbReference type="OrthoDB" id="2972467at2"/>
<dbReference type="Gene3D" id="2.180.10.10">
    <property type="entry name" value="RHS repeat-associated core"/>
    <property type="match status" value="1"/>
</dbReference>
<dbReference type="STRING" id="536979.SAMN04488055_0670"/>
<dbReference type="PANTHER" id="PTHR32305:SF15">
    <property type="entry name" value="PROTEIN RHSA-RELATED"/>
    <property type="match status" value="1"/>
</dbReference>
<keyword evidence="3" id="KW-1185">Reference proteome</keyword>
<feature type="compositionally biased region" description="Polar residues" evidence="1">
    <location>
        <begin position="2680"/>
        <end position="2701"/>
    </location>
</feature>
<protein>
    <submittedName>
        <fullName evidence="2">YD repeat-containing protein</fullName>
    </submittedName>
</protein>
<dbReference type="InterPro" id="IPR050708">
    <property type="entry name" value="T6SS_VgrG/RHS"/>
</dbReference>
<name>A0A1N6DEI7_9BACT</name>
<feature type="region of interest" description="Disordered" evidence="1">
    <location>
        <begin position="2680"/>
        <end position="2723"/>
    </location>
</feature>
<evidence type="ECO:0000256" key="1">
    <source>
        <dbReference type="SAM" id="MobiDB-lite"/>
    </source>
</evidence>
<dbReference type="RefSeq" id="WP_074237831.1">
    <property type="nucleotide sequence ID" value="NZ_FSRA01000001.1"/>
</dbReference>
<reference evidence="2 3" key="1">
    <citation type="submission" date="2016-11" db="EMBL/GenBank/DDBJ databases">
        <authorList>
            <person name="Jaros S."/>
            <person name="Januszkiewicz K."/>
            <person name="Wedrychowicz H."/>
        </authorList>
    </citation>
    <scope>NUCLEOTIDE SEQUENCE [LARGE SCALE GENOMIC DNA]</scope>
    <source>
        <strain evidence="2 3">DSM 24787</strain>
    </source>
</reference>
<accession>A0A1N6DEI7</accession>
<dbReference type="Proteomes" id="UP000185003">
    <property type="component" value="Unassembled WGS sequence"/>
</dbReference>
<evidence type="ECO:0000313" key="2">
    <source>
        <dbReference type="EMBL" id="SIN69220.1"/>
    </source>
</evidence>
<proteinExistence type="predicted"/>
<sequence length="2865" mass="318151">MKPYSLKITGRWLLLVLLLATVQHIQAQSRSGIVLRKVLDGAENRLAVDSSIMVQDSIYFNPLLISKLDTPYAVRNIITFKINEYSNLYLPASFNATVNVRIYYTKANSTVDSIDRELTINYDTANTYSVRNYFVFNNSHRVNVKVLSFTTNAGTNVLPALMLENEMELHPVYKLNCTADAVKSIASNNPPVTDSTDEITVNWPVTLGADVYDLEWAYIDSSALESGRYGSPLNAALIFANNTTRVTISANSYAIPLLYDNGGVLFYRVRAVQEKKEYRRMETDWSTDFPGGLGSYAFCGHQRNLNWQSSVTFAEEGKRKIEIQYFDGSLRGRQAITKDNTTNTIIVAESFYDYHGRPAIEVMPAPTINTVLKYTANLNNAVNGAEYDKDQYDRLETPADFLLASAKQMSTSSGSNQYYSPNNPDKLVGISQYIPDAEGYAFVETEYVQDNTGRISRVSSAGRTFKLGGGHESKYTYGTAPQEDLDALFGTEVGYNTHYFKNTARDANGQYSVTYLDMHGRTIATALAGSPLSASLDDLPTKDVTVKTDSLSGVGKNIVQDLRLESRSSQTVAEAGTYTFKYELTSPVLRKKDCNGVEVCYNALYDLNIRITDDAYNQRLGGKPFDTVIHSVQGVEDINNSCTPKQLNFEFSIFLREGSYEITKSLAINKEAMDYYRDSIFLKSSLCTSVEQIIAAKKEEQRSLDCFPTCESCLDSIGNWDNFRVKYVLDAGHAIQDTALYRDEALHAYQAAIVACDELCGTTTDNDDIRKVMLMDMTPPFGQYANLVDTLSKHSVFYLLNDNSVMPYARDTTRFTDDSGKPDLVYDEETGGYITPNKLSKQRFVEKFRASWAEALLKFHPEYCKFLQREKFKTAMQWDKTFRETDSYQEAKTKGYLNPLGMPEVSFASPGTLDPVKLQDVTNKLANRLKSYSVTTYNGKTYTYSAWSMATIGVKCQQKDQACTQQFATIAASFDETKLCTGDLDMAWRNFREIYLMAKNEVIMEIVADKSKTSCPVGKLQPTAAELVAETISKTPRFGNTASSMQMAGLDKYNKPGQTEQAVKDTARAQQMRMYDANCRAYVALWKEQLSACGYYTPLALQEITNKLIIVCKEGSDMEHPRGASSVRPASTYQYKSFEQVINEYNQAHGITDALNCTALRITTPKPYGRQPIYTNNVSYTKPQDCECNKLKDLQVEYTALRKIEDTSLSVYIKRTRGVLITTSTINALLDACMPAVTGGCTFLPRPVTIPALLQCRPAPACVSCDNVRLAHNDFLSAYPSILPSLENVDSLQQEMNERYAVYMNNRFGFGLQAWQYLSYIDSCDIGIGGSSYQVCRPGNPRYREMVSTYAKSGTDVMMDVQHAADSGYIMAGSTTNTGYGGRDAYIIKTGRNGDVKWAKSFGGEAHDEFVRIRATADSGYIAIGSTYSYCFDLGAMFIVRLDAVGNVLWNKVVDFGFDHGAKGTDIIQTSEGKFAFAGLRSNATTHTNWVMGLLDEDGEMSWLKQIGDATGLQDISLVEHNDTLVAGTGLLATDADAAIIKLKKQNGALLKYDQYDLESKGNVVSGILKTPEGGYKLSLVNLSTPGGTTGEGVLMDVNGAGNIFIAQKVPAPAGGISPASWNVAMATDGGYFATQSASDVYWHKIRTDNSVQWSRQVRTLETDRLFRFMQDETAGDLIGAGVYDGQRAMLMFGDVNGRTGCNDTLLNMNATDITLSSVRKTVTLPAVVNLKSTAISTVHIGESFITLGRGTVNCPGTDTCFMVSTAVMLCGSAAPVYEDLVLEEISSCSDSTFFAVSAGTDRFNYYQDSVKNDFDQSYVLAALDAAAKEKFAVTYSSSEYHYTLYYYDQAGNLVKTVPPAGVVKDRSHAWLDQVKSARNAGQRLVPAHTMETSYRYNTLNQVIAQKTPDAGISNFWYDKLGRLIASQDAQQSTHNHYSYTQFDWLGRVTEVGEITSMTAMTDGISRKEHDFASWMNAAANSKTQIVETFYDVYTPLEGLVWNASNLRNRVAWSASFNTAADLANGDRTTATFYDYDIHGNVKVLLQDFNSQHPNNAANRFKKIMYDYDLISGKTHIISYQPGQIDAFYHRYNYDAENRLVNVETSTDSVYWENDAYYQFYKHGSPARMVLGQQQVQGLDLAYTLNGWLKGMNSTTLTSVYDIGRDGETGGITAKDAFGFSLHYFGENEYKPINQNVKPFAAAIVSLKPLYNGNITGASINVTKLDEPLFYKYSYDVLNRLAGMDVSKNINVSDNVWNPIAVDDFRERITYDPNGNILSYLRNGNATWAGLPLQMDRMAYHYEPGKNRLSYIIDTVPSGNYDMDIDSMDVNNYVYDAIGNLLQDKKDSLSFEWTLYGKIRKITKDNGMVISYTYDALGNRVSKNVNGVETRYVRDAAGQIFAIYESGNPAINNGKLSLTESHMYGGERLGLLTRHMNVQTPDALPIVGLGDHGIAINSEFVRGEKLFEIVNHVGSVMAMVSDVKLAKSNGNATVDHYEANIVSALDYYPAGMLMPGRKYTPNGRYRHEYQGQETDKEFYDGAIAFAYRIEDPRIARFLSVDPLDQEFPWNSPYAVQENKFGWGKELEGLEIGLGGGLFFSNTPLLGTTDAVWMMGETGSSITGASTSTWLGTASSAAQGGGLSNLAVTGNRITPIPRVIPWGSVPLIPWYNDLGPYLTKPSPNVSPAPTQSSQKQPETAPNPQRAFDPKQSPTKEDNGDDGYYIYETGSKGKVDLGIVDKSVGNLPYFGITKDAVIGGRYQNSNPRAKNISNYRGILGKTNKFLAEGVESALIALNTYGKNFERVVLKQQHSSTDVIKSTRIDNKKFSHKDRLKIMAGVAWLRLNYGANWKTNFLHKENKKKKSK</sequence>
<organism evidence="2 3">
    <name type="scientific">Chitinophaga niabensis</name>
    <dbReference type="NCBI Taxonomy" id="536979"/>
    <lineage>
        <taxon>Bacteria</taxon>
        <taxon>Pseudomonadati</taxon>
        <taxon>Bacteroidota</taxon>
        <taxon>Chitinophagia</taxon>
        <taxon>Chitinophagales</taxon>
        <taxon>Chitinophagaceae</taxon>
        <taxon>Chitinophaga</taxon>
    </lineage>
</organism>
<dbReference type="PANTHER" id="PTHR32305">
    <property type="match status" value="1"/>
</dbReference>